<dbReference type="CDD" id="cd18588">
    <property type="entry name" value="ABC_6TM_CyaB_HlyB_like"/>
    <property type="match status" value="1"/>
</dbReference>
<feature type="transmembrane region" description="Helical" evidence="7">
    <location>
        <begin position="196"/>
        <end position="218"/>
    </location>
</feature>
<dbReference type="PANTHER" id="PTHR24221:SF647">
    <property type="entry name" value="BLL6336 PROTEIN"/>
    <property type="match status" value="1"/>
</dbReference>
<dbReference type="SMART" id="SM00382">
    <property type="entry name" value="AAA"/>
    <property type="match status" value="1"/>
</dbReference>
<dbReference type="Pfam" id="PF00664">
    <property type="entry name" value="ABC_membrane"/>
    <property type="match status" value="1"/>
</dbReference>
<evidence type="ECO:0000256" key="3">
    <source>
        <dbReference type="ARBA" id="ARBA00022741"/>
    </source>
</evidence>
<dbReference type="SUPFAM" id="SSF52540">
    <property type="entry name" value="P-loop containing nucleoside triphosphate hydrolases"/>
    <property type="match status" value="1"/>
</dbReference>
<keyword evidence="4" id="KW-0067">ATP-binding</keyword>
<proteinExistence type="predicted"/>
<dbReference type="PROSITE" id="PS50929">
    <property type="entry name" value="ABC_TM1F"/>
    <property type="match status" value="1"/>
</dbReference>
<dbReference type="SUPFAM" id="SSF90123">
    <property type="entry name" value="ABC transporter transmembrane region"/>
    <property type="match status" value="1"/>
</dbReference>
<keyword evidence="6 7" id="KW-0472">Membrane</keyword>
<dbReference type="InterPro" id="IPR003439">
    <property type="entry name" value="ABC_transporter-like_ATP-bd"/>
</dbReference>
<dbReference type="InterPro" id="IPR011527">
    <property type="entry name" value="ABC1_TM_dom"/>
</dbReference>
<keyword evidence="2 7" id="KW-0812">Transmembrane</keyword>
<evidence type="ECO:0000256" key="2">
    <source>
        <dbReference type="ARBA" id="ARBA00022692"/>
    </source>
</evidence>
<feature type="transmembrane region" description="Helical" evidence="7">
    <location>
        <begin position="429"/>
        <end position="456"/>
    </location>
</feature>
<feature type="domain" description="ABC transporter" evidence="8">
    <location>
        <begin position="509"/>
        <end position="737"/>
    </location>
</feature>
<evidence type="ECO:0000256" key="5">
    <source>
        <dbReference type="ARBA" id="ARBA00022989"/>
    </source>
</evidence>
<dbReference type="Proteomes" id="UP000641152">
    <property type="component" value="Unassembled WGS sequence"/>
</dbReference>
<sequence>MRIGTLTQMDLLWLVGSLAQLFRMPFDPNLLLQQLFPPYTTTTLQQALITIGFQLDEKHLGRSCKFTELNLPGIACYKQKPTNPKESTGIYSADSTSSEEAYASQSADLGQSEPVLIIKADDERVLFFKAGSEVAETLSVADFTEQFEPVVLCVSLAATQVKSEDGHENETAKSGKFGFRWFIPELLRYKRVWRDVLLASLAIQLIGLATPLFTQVIIDKVVVHQTLSTLTVVGIGLGVFTVFNAIMTWLRQYLVIHTGNRIDAVLGSQVFGHLLRLPLAYFQHRSTGTLVARLHGVETIREFLSGALITLILDLPFLVIFLAVMFYYSWQLTLISLGFLLVITGLSLIVTPQFRSRLNQQFLIGARNQAFLTEYVSGMETVKSLQMESLLEHRYGDYLADYLGAGFQTKRLANTYNVIANTLEQTQSLAILIVGALLVMNNDGFTIGMLVAFQMFAGRLSQPVLRLVGLYQEFQQAHIAVKRLGDLMDMPAEPHTLTPSRTGNGDGNIEIQSLSFRYDEQLPWLYRDFDLTIPAGKAVAIMGPSGSGKSTLAKLLQGFYLPGEGRIKLDGADIRHLAANELRRNFGVVPQETILFSGTIYDNLLIANPQANFEQIVQACRMAEIHGVIEALPKGYQTEIGERGSGLSGGQRQRLAIARALLKRPKILIFDEATSNLDPHTAEHFAKTINQLKGRVTMLFIAHQLPKNLHLDGVVRIGEKIAVVADEKQDAADAIKK</sequence>
<evidence type="ECO:0000256" key="4">
    <source>
        <dbReference type="ARBA" id="ARBA00022840"/>
    </source>
</evidence>
<name>A0ABR9DA15_9GAMM</name>
<feature type="transmembrane region" description="Helical" evidence="7">
    <location>
        <begin position="303"/>
        <end position="328"/>
    </location>
</feature>
<dbReference type="InterPro" id="IPR017871">
    <property type="entry name" value="ABC_transporter-like_CS"/>
</dbReference>
<dbReference type="InterPro" id="IPR036640">
    <property type="entry name" value="ABC1_TM_sf"/>
</dbReference>
<dbReference type="PROSITE" id="PS50893">
    <property type="entry name" value="ABC_TRANSPORTER_2"/>
    <property type="match status" value="1"/>
</dbReference>
<evidence type="ECO:0000256" key="7">
    <source>
        <dbReference type="SAM" id="Phobius"/>
    </source>
</evidence>
<keyword evidence="5 7" id="KW-1133">Transmembrane helix</keyword>
<dbReference type="Pfam" id="PF00005">
    <property type="entry name" value="ABC_tran"/>
    <property type="match status" value="1"/>
</dbReference>
<evidence type="ECO:0000313" key="10">
    <source>
        <dbReference type="EMBL" id="MBD9359923.1"/>
    </source>
</evidence>
<organism evidence="10 11">
    <name type="scientific">Methylomonas fluvii</name>
    <dbReference type="NCBI Taxonomy" id="1854564"/>
    <lineage>
        <taxon>Bacteria</taxon>
        <taxon>Pseudomonadati</taxon>
        <taxon>Pseudomonadota</taxon>
        <taxon>Gammaproteobacteria</taxon>
        <taxon>Methylococcales</taxon>
        <taxon>Methylococcaceae</taxon>
        <taxon>Methylomonas</taxon>
    </lineage>
</organism>
<keyword evidence="3" id="KW-0547">Nucleotide-binding</keyword>
<evidence type="ECO:0000256" key="1">
    <source>
        <dbReference type="ARBA" id="ARBA00004651"/>
    </source>
</evidence>
<reference evidence="10 11" key="1">
    <citation type="submission" date="2020-09" db="EMBL/GenBank/DDBJ databases">
        <title>Methylomonas albis sp. nov. and Methylomonas fluvii sp. nov.: Two cold-adapted methanotrophs from the River Elbe and an amended description of Methylovulum psychrotolerans strain Eb1.</title>
        <authorList>
            <person name="Bussmann I.K."/>
            <person name="Klings K.-W."/>
            <person name="Warnstedt J."/>
            <person name="Hoppert M."/>
            <person name="Saborowski A."/>
            <person name="Horn F."/>
            <person name="Liebner S."/>
        </authorList>
    </citation>
    <scope>NUCLEOTIDE SEQUENCE [LARGE SCALE GENOMIC DNA]</scope>
    <source>
        <strain evidence="10 11">EbB</strain>
    </source>
</reference>
<dbReference type="EMBL" id="JACXST010000001">
    <property type="protein sequence ID" value="MBD9359923.1"/>
    <property type="molecule type" value="Genomic_DNA"/>
</dbReference>
<gene>
    <name evidence="10" type="ORF">EBB_05050</name>
</gene>
<dbReference type="InterPro" id="IPR027417">
    <property type="entry name" value="P-loop_NTPase"/>
</dbReference>
<feature type="transmembrane region" description="Helical" evidence="7">
    <location>
        <begin position="230"/>
        <end position="250"/>
    </location>
</feature>
<comment type="subcellular location">
    <subcellularLocation>
        <location evidence="1">Cell membrane</location>
        <topology evidence="1">Multi-pass membrane protein</topology>
    </subcellularLocation>
</comment>
<protein>
    <submittedName>
        <fullName evidence="10">Peptidase domain-containing ABC transporter</fullName>
    </submittedName>
</protein>
<keyword evidence="11" id="KW-1185">Reference proteome</keyword>
<feature type="domain" description="ABC transmembrane type-1" evidence="9">
    <location>
        <begin position="196"/>
        <end position="476"/>
    </location>
</feature>
<evidence type="ECO:0000256" key="6">
    <source>
        <dbReference type="ARBA" id="ARBA00023136"/>
    </source>
</evidence>
<evidence type="ECO:0000259" key="8">
    <source>
        <dbReference type="PROSITE" id="PS50893"/>
    </source>
</evidence>
<feature type="transmembrane region" description="Helical" evidence="7">
    <location>
        <begin position="334"/>
        <end position="351"/>
    </location>
</feature>
<dbReference type="Gene3D" id="3.40.50.300">
    <property type="entry name" value="P-loop containing nucleotide triphosphate hydrolases"/>
    <property type="match status" value="1"/>
</dbReference>
<evidence type="ECO:0000313" key="11">
    <source>
        <dbReference type="Proteomes" id="UP000641152"/>
    </source>
</evidence>
<accession>A0ABR9DA15</accession>
<dbReference type="InterPro" id="IPR003593">
    <property type="entry name" value="AAA+_ATPase"/>
</dbReference>
<dbReference type="PANTHER" id="PTHR24221">
    <property type="entry name" value="ATP-BINDING CASSETTE SUB-FAMILY B"/>
    <property type="match status" value="1"/>
</dbReference>
<dbReference type="Gene3D" id="1.20.1560.10">
    <property type="entry name" value="ABC transporter type 1, transmembrane domain"/>
    <property type="match status" value="1"/>
</dbReference>
<comment type="caution">
    <text evidence="10">The sequence shown here is derived from an EMBL/GenBank/DDBJ whole genome shotgun (WGS) entry which is preliminary data.</text>
</comment>
<evidence type="ECO:0000259" key="9">
    <source>
        <dbReference type="PROSITE" id="PS50929"/>
    </source>
</evidence>
<dbReference type="PROSITE" id="PS00211">
    <property type="entry name" value="ABC_TRANSPORTER_1"/>
    <property type="match status" value="1"/>
</dbReference>
<dbReference type="InterPro" id="IPR039421">
    <property type="entry name" value="Type_1_exporter"/>
</dbReference>